<evidence type="ECO:0000313" key="3">
    <source>
        <dbReference type="Proteomes" id="UP000030762"/>
    </source>
</evidence>
<keyword evidence="1" id="KW-0812">Transmembrane</keyword>
<keyword evidence="1" id="KW-1133">Transmembrane helix</keyword>
<proteinExistence type="predicted"/>
<organism evidence="2 3">
    <name type="scientific">Saprolegnia diclina (strain VS20)</name>
    <dbReference type="NCBI Taxonomy" id="1156394"/>
    <lineage>
        <taxon>Eukaryota</taxon>
        <taxon>Sar</taxon>
        <taxon>Stramenopiles</taxon>
        <taxon>Oomycota</taxon>
        <taxon>Saprolegniomycetes</taxon>
        <taxon>Saprolegniales</taxon>
        <taxon>Saprolegniaceae</taxon>
        <taxon>Saprolegnia</taxon>
    </lineage>
</organism>
<feature type="transmembrane region" description="Helical" evidence="1">
    <location>
        <begin position="141"/>
        <end position="165"/>
    </location>
</feature>
<name>T0RDF8_SAPDV</name>
<evidence type="ECO:0000313" key="2">
    <source>
        <dbReference type="EMBL" id="EQC30293.1"/>
    </source>
</evidence>
<evidence type="ECO:0000256" key="1">
    <source>
        <dbReference type="SAM" id="Phobius"/>
    </source>
</evidence>
<dbReference type="Proteomes" id="UP000030762">
    <property type="component" value="Unassembled WGS sequence"/>
</dbReference>
<protein>
    <submittedName>
        <fullName evidence="2">Uncharacterized protein</fullName>
    </submittedName>
</protein>
<feature type="transmembrane region" description="Helical" evidence="1">
    <location>
        <begin position="205"/>
        <end position="223"/>
    </location>
</feature>
<dbReference type="InParanoid" id="T0RDF8"/>
<keyword evidence="1" id="KW-0472">Membrane</keyword>
<dbReference type="OrthoDB" id="10434681at2759"/>
<keyword evidence="3" id="KW-1185">Reference proteome</keyword>
<dbReference type="OMA" id="CTRRFCC"/>
<dbReference type="AlphaFoldDB" id="T0RDF8"/>
<accession>T0RDF8</accession>
<dbReference type="VEuPathDB" id="FungiDB:SDRG_11870"/>
<gene>
    <name evidence="2" type="ORF">SDRG_11870</name>
</gene>
<reference evidence="2 3" key="1">
    <citation type="submission" date="2012-04" db="EMBL/GenBank/DDBJ databases">
        <title>The Genome Sequence of Saprolegnia declina VS20.</title>
        <authorList>
            <consortium name="The Broad Institute Genome Sequencing Platform"/>
            <person name="Russ C."/>
            <person name="Nusbaum C."/>
            <person name="Tyler B."/>
            <person name="van West P."/>
            <person name="Dieguez-Uribeondo J."/>
            <person name="de Bruijn I."/>
            <person name="Tripathy S."/>
            <person name="Jiang R."/>
            <person name="Young S.K."/>
            <person name="Zeng Q."/>
            <person name="Gargeya S."/>
            <person name="Fitzgerald M."/>
            <person name="Haas B."/>
            <person name="Abouelleil A."/>
            <person name="Alvarado L."/>
            <person name="Arachchi H.M."/>
            <person name="Berlin A."/>
            <person name="Chapman S.B."/>
            <person name="Goldberg J."/>
            <person name="Griggs A."/>
            <person name="Gujja S."/>
            <person name="Hansen M."/>
            <person name="Howarth C."/>
            <person name="Imamovic A."/>
            <person name="Larimer J."/>
            <person name="McCowen C."/>
            <person name="Montmayeur A."/>
            <person name="Murphy C."/>
            <person name="Neiman D."/>
            <person name="Pearson M."/>
            <person name="Priest M."/>
            <person name="Roberts A."/>
            <person name="Saif S."/>
            <person name="Shea T."/>
            <person name="Sisk P."/>
            <person name="Sykes S."/>
            <person name="Wortman J."/>
            <person name="Nusbaum C."/>
            <person name="Birren B."/>
        </authorList>
    </citation>
    <scope>NUCLEOTIDE SEQUENCE [LARGE SCALE GENOMIC DNA]</scope>
    <source>
        <strain evidence="2 3">VS20</strain>
    </source>
</reference>
<dbReference type="STRING" id="1156394.T0RDF8"/>
<feature type="transmembrane region" description="Helical" evidence="1">
    <location>
        <begin position="44"/>
        <end position="64"/>
    </location>
</feature>
<dbReference type="GeneID" id="19952597"/>
<sequence>MATLLPPDTQVGGRPRSIFSLWHLLFWPCELLTYTTLLCVLAHVVWTCVGVCLLGLLALCAVMVDGPRLLLAYDGVDNVVMRYHMWLFAWLKVDVRFHNHVCLTSQRIPLHEDDDASTYLCAEHMQPRLIDDASTAGVLRLVGYLLVVRTALACLASVWLALAVWSVAQNFIAGFDVLRAVVMHLDVVPEAVLQIAFVPAWRWDLGPLSLLLVVVGLWYLVLLTRQPLLQLLTGCTRRFCCVVVCRLPQCEGNTRSV</sequence>
<dbReference type="RefSeq" id="XP_008616146.1">
    <property type="nucleotide sequence ID" value="XM_008617924.1"/>
</dbReference>
<dbReference type="EMBL" id="JH767176">
    <property type="protein sequence ID" value="EQC30293.1"/>
    <property type="molecule type" value="Genomic_DNA"/>
</dbReference>